<dbReference type="EMBL" id="WFKJ01000009">
    <property type="protein sequence ID" value="KAB7892015.1"/>
    <property type="molecule type" value="Genomic_DNA"/>
</dbReference>
<dbReference type="GO" id="GO:0000156">
    <property type="term" value="F:phosphorelay response regulator activity"/>
    <property type="evidence" value="ECO:0007669"/>
    <property type="project" value="TreeGrafter"/>
</dbReference>
<feature type="DNA-binding region" description="OmpR/PhoB-type" evidence="7">
    <location>
        <begin position="122"/>
        <end position="216"/>
    </location>
</feature>
<dbReference type="SUPFAM" id="SSF52172">
    <property type="entry name" value="CheY-like"/>
    <property type="match status" value="1"/>
</dbReference>
<keyword evidence="12" id="KW-1185">Reference proteome</keyword>
<dbReference type="InterPro" id="IPR016032">
    <property type="entry name" value="Sig_transdc_resp-reg_C-effctor"/>
</dbReference>
<evidence type="ECO:0000256" key="5">
    <source>
        <dbReference type="ARBA" id="ARBA00023163"/>
    </source>
</evidence>
<evidence type="ECO:0000313" key="12">
    <source>
        <dbReference type="Proteomes" id="UP000461010"/>
    </source>
</evidence>
<reference evidence="12 13" key="1">
    <citation type="submission" date="2019-10" db="EMBL/GenBank/DDBJ databases">
        <title>Poseidonibacter ostreae sp. nov., isolated from the gut of the Ostrea denselamellosa.</title>
        <authorList>
            <person name="Choi A."/>
        </authorList>
    </citation>
    <scope>NUCLEOTIDE SEQUENCE [LARGE SCALE GENOMIC DNA]</scope>
    <source>
        <strain evidence="10 13">SJOD-M-33</strain>
        <strain evidence="11 12">SJOD-M-5</strain>
    </source>
</reference>
<dbReference type="GO" id="GO:0032993">
    <property type="term" value="C:protein-DNA complex"/>
    <property type="evidence" value="ECO:0007669"/>
    <property type="project" value="TreeGrafter"/>
</dbReference>
<evidence type="ECO:0000313" key="10">
    <source>
        <dbReference type="EMBL" id="KAB7887044.1"/>
    </source>
</evidence>
<organism evidence="10 13">
    <name type="scientific">Poseidonibacter ostreae</name>
    <dbReference type="NCBI Taxonomy" id="2654171"/>
    <lineage>
        <taxon>Bacteria</taxon>
        <taxon>Pseudomonadati</taxon>
        <taxon>Campylobacterota</taxon>
        <taxon>Epsilonproteobacteria</taxon>
        <taxon>Campylobacterales</taxon>
        <taxon>Arcobacteraceae</taxon>
        <taxon>Poseidonibacter</taxon>
    </lineage>
</organism>
<evidence type="ECO:0000256" key="7">
    <source>
        <dbReference type="PROSITE-ProRule" id="PRU01091"/>
    </source>
</evidence>
<dbReference type="SUPFAM" id="SSF46894">
    <property type="entry name" value="C-terminal effector domain of the bipartite response regulators"/>
    <property type="match status" value="1"/>
</dbReference>
<keyword evidence="5" id="KW-0804">Transcription</keyword>
<evidence type="ECO:0000313" key="13">
    <source>
        <dbReference type="Proteomes" id="UP000472839"/>
    </source>
</evidence>
<feature type="modified residue" description="4-aspartylphosphate" evidence="6">
    <location>
        <position position="53"/>
    </location>
</feature>
<dbReference type="InterPro" id="IPR036388">
    <property type="entry name" value="WH-like_DNA-bd_sf"/>
</dbReference>
<evidence type="ECO:0000313" key="11">
    <source>
        <dbReference type="EMBL" id="KAB7892015.1"/>
    </source>
</evidence>
<evidence type="ECO:0000256" key="4">
    <source>
        <dbReference type="ARBA" id="ARBA00023125"/>
    </source>
</evidence>
<feature type="domain" description="Response regulatory" evidence="8">
    <location>
        <begin position="2"/>
        <end position="118"/>
    </location>
</feature>
<keyword evidence="1 6" id="KW-0597">Phosphoprotein</keyword>
<dbReference type="Pfam" id="PF00486">
    <property type="entry name" value="Trans_reg_C"/>
    <property type="match status" value="1"/>
</dbReference>
<sequence>MKILLIEDDVELATSIERFFKIKAHNIDTFYDGFDVINHLEEKNIDYDLYILDVNVPNIDGLEILKFIRKTKIDVPVIIITASLEIETLQTAFNYGCTEYIKKPFNLLELEIRLDRVFYTKTDIVKIEDDFFYDKSSMELKYKEESIKFRKKEKLFVDILFKNIGFIVSNDSIIDYVWEGEVKEKYPIRQLVNTIRNKLPYDIIKTEIGIGYKIEG</sequence>
<dbReference type="EMBL" id="WFKK01000035">
    <property type="protein sequence ID" value="KAB7887044.1"/>
    <property type="molecule type" value="Genomic_DNA"/>
</dbReference>
<feature type="domain" description="OmpR/PhoB-type" evidence="9">
    <location>
        <begin position="122"/>
        <end position="216"/>
    </location>
</feature>
<dbReference type="Gene3D" id="1.10.10.10">
    <property type="entry name" value="Winged helix-like DNA-binding domain superfamily/Winged helix DNA-binding domain"/>
    <property type="match status" value="1"/>
</dbReference>
<accession>A0A6L4WS95</accession>
<keyword evidence="2" id="KW-0902">Two-component regulatory system</keyword>
<dbReference type="GO" id="GO:0006355">
    <property type="term" value="P:regulation of DNA-templated transcription"/>
    <property type="evidence" value="ECO:0007669"/>
    <property type="project" value="InterPro"/>
</dbReference>
<dbReference type="GO" id="GO:0000976">
    <property type="term" value="F:transcription cis-regulatory region binding"/>
    <property type="evidence" value="ECO:0007669"/>
    <property type="project" value="TreeGrafter"/>
</dbReference>
<dbReference type="InterPro" id="IPR011006">
    <property type="entry name" value="CheY-like_superfamily"/>
</dbReference>
<keyword evidence="4 7" id="KW-0238">DNA-binding</keyword>
<evidence type="ECO:0000256" key="1">
    <source>
        <dbReference type="ARBA" id="ARBA00022553"/>
    </source>
</evidence>
<dbReference type="SMART" id="SM00862">
    <property type="entry name" value="Trans_reg_C"/>
    <property type="match status" value="1"/>
</dbReference>
<dbReference type="CDD" id="cd17574">
    <property type="entry name" value="REC_OmpR"/>
    <property type="match status" value="1"/>
</dbReference>
<evidence type="ECO:0000256" key="6">
    <source>
        <dbReference type="PROSITE-ProRule" id="PRU00169"/>
    </source>
</evidence>
<dbReference type="Pfam" id="PF00072">
    <property type="entry name" value="Response_reg"/>
    <property type="match status" value="1"/>
</dbReference>
<dbReference type="InterPro" id="IPR039420">
    <property type="entry name" value="WalR-like"/>
</dbReference>
<dbReference type="InterPro" id="IPR001867">
    <property type="entry name" value="OmpR/PhoB-type_DNA-bd"/>
</dbReference>
<evidence type="ECO:0000259" key="8">
    <source>
        <dbReference type="PROSITE" id="PS50110"/>
    </source>
</evidence>
<dbReference type="PANTHER" id="PTHR48111">
    <property type="entry name" value="REGULATOR OF RPOS"/>
    <property type="match status" value="1"/>
</dbReference>
<dbReference type="PROSITE" id="PS50110">
    <property type="entry name" value="RESPONSE_REGULATORY"/>
    <property type="match status" value="1"/>
</dbReference>
<evidence type="ECO:0000259" key="9">
    <source>
        <dbReference type="PROSITE" id="PS51755"/>
    </source>
</evidence>
<evidence type="ECO:0000256" key="2">
    <source>
        <dbReference type="ARBA" id="ARBA00023012"/>
    </source>
</evidence>
<dbReference type="PROSITE" id="PS51755">
    <property type="entry name" value="OMPR_PHOB"/>
    <property type="match status" value="1"/>
</dbReference>
<dbReference type="Proteomes" id="UP000472839">
    <property type="component" value="Unassembled WGS sequence"/>
</dbReference>
<dbReference type="PANTHER" id="PTHR48111:SF1">
    <property type="entry name" value="TWO-COMPONENT RESPONSE REGULATOR ORR33"/>
    <property type="match status" value="1"/>
</dbReference>
<proteinExistence type="predicted"/>
<keyword evidence="3" id="KW-0805">Transcription regulation</keyword>
<dbReference type="Gene3D" id="3.40.50.2300">
    <property type="match status" value="1"/>
</dbReference>
<gene>
    <name evidence="11" type="ORF">GBG18_04475</name>
    <name evidence="10" type="ORF">GBG19_11320</name>
</gene>
<comment type="caution">
    <text evidence="10">The sequence shown here is derived from an EMBL/GenBank/DDBJ whole genome shotgun (WGS) entry which is preliminary data.</text>
</comment>
<evidence type="ECO:0000256" key="3">
    <source>
        <dbReference type="ARBA" id="ARBA00023015"/>
    </source>
</evidence>
<dbReference type="SMART" id="SM00448">
    <property type="entry name" value="REC"/>
    <property type="match status" value="1"/>
</dbReference>
<dbReference type="RefSeq" id="WP_152188786.1">
    <property type="nucleotide sequence ID" value="NZ_WFKI01000034.1"/>
</dbReference>
<dbReference type="AlphaFoldDB" id="A0A6L4WS95"/>
<dbReference type="InterPro" id="IPR001789">
    <property type="entry name" value="Sig_transdc_resp-reg_receiver"/>
</dbReference>
<protein>
    <submittedName>
        <fullName evidence="10">Response regulator</fullName>
    </submittedName>
</protein>
<dbReference type="Proteomes" id="UP000461010">
    <property type="component" value="Unassembled WGS sequence"/>
</dbReference>
<dbReference type="GO" id="GO:0005829">
    <property type="term" value="C:cytosol"/>
    <property type="evidence" value="ECO:0007669"/>
    <property type="project" value="TreeGrafter"/>
</dbReference>
<name>A0A6L4WS95_9BACT</name>